<proteinExistence type="inferred from homology"/>
<gene>
    <name evidence="4" type="ORF">HgNV_043</name>
</gene>
<evidence type="ECO:0000256" key="1">
    <source>
        <dbReference type="ARBA" id="ARBA00008857"/>
    </source>
</evidence>
<evidence type="ECO:0000259" key="3">
    <source>
        <dbReference type="Pfam" id="PF00589"/>
    </source>
</evidence>
<dbReference type="GO" id="GO:0003677">
    <property type="term" value="F:DNA binding"/>
    <property type="evidence" value="ECO:0007669"/>
    <property type="project" value="InterPro"/>
</dbReference>
<evidence type="ECO:0000256" key="2">
    <source>
        <dbReference type="ARBA" id="ARBA00023172"/>
    </source>
</evidence>
<dbReference type="InterPro" id="IPR002104">
    <property type="entry name" value="Integrase_catalytic"/>
</dbReference>
<evidence type="ECO:0000313" key="4">
    <source>
        <dbReference type="EMBL" id="QBB28648.1"/>
    </source>
</evidence>
<keyword evidence="2" id="KW-0233">DNA recombination</keyword>
<accession>A0A411HB76</accession>
<dbReference type="InterPro" id="IPR011010">
    <property type="entry name" value="DNA_brk_join_enz"/>
</dbReference>
<protein>
    <submittedName>
        <fullName evidence="4">VLF-1</fullName>
    </submittedName>
</protein>
<organism evidence="4 5">
    <name type="scientific">Homarus gammarus nudivirus</name>
    <dbReference type="NCBI Taxonomy" id="2509616"/>
    <lineage>
        <taxon>Viruses</taxon>
        <taxon>Viruses incertae sedis</taxon>
        <taxon>Naldaviricetes</taxon>
        <taxon>Lefavirales</taxon>
        <taxon>Nudiviridae</taxon>
        <taxon>Gammanudivirus</taxon>
        <taxon>Gammanudivirus hogammari</taxon>
    </lineage>
</organism>
<dbReference type="Gene3D" id="1.10.443.10">
    <property type="entry name" value="Intergrase catalytic core"/>
    <property type="match status" value="1"/>
</dbReference>
<comment type="similarity">
    <text evidence="1">Belongs to the 'phage' integrase family.</text>
</comment>
<dbReference type="SUPFAM" id="SSF56349">
    <property type="entry name" value="DNA breaking-rejoining enzymes"/>
    <property type="match status" value="1"/>
</dbReference>
<dbReference type="GO" id="GO:0006310">
    <property type="term" value="P:DNA recombination"/>
    <property type="evidence" value="ECO:0007669"/>
    <property type="project" value="UniProtKB-KW"/>
</dbReference>
<dbReference type="Pfam" id="PF00589">
    <property type="entry name" value="Phage_integrase"/>
    <property type="match status" value="1"/>
</dbReference>
<dbReference type="EMBL" id="MK439999">
    <property type="protein sequence ID" value="QBB28648.1"/>
    <property type="molecule type" value="Genomic_DNA"/>
</dbReference>
<reference evidence="4" key="1">
    <citation type="journal article" date="2019" name="Sci. Rep.">
        <title>The first clawed lobster virus Homarus gammarus nudivirus (HgNV n. sp.) expands the diversity of the Nudiviridae.</title>
        <authorList>
            <person name="Holt C.C."/>
            <person name="Stone M."/>
            <person name="Bass D."/>
            <person name="Bateman K.S."/>
            <person name="van Aerle R."/>
            <person name="Daniels C.L."/>
            <person name="van der Giezen M."/>
            <person name="Ross S.H."/>
            <person name="Hooper C."/>
            <person name="Stentiford G.D."/>
        </authorList>
    </citation>
    <scope>NUCLEOTIDE SEQUENCE</scope>
    <source>
        <strain evidence="4">52S104HLG2</strain>
    </source>
</reference>
<feature type="domain" description="Tyr recombinase" evidence="3">
    <location>
        <begin position="131"/>
        <end position="269"/>
    </location>
</feature>
<name>A0A411HB76_9VIRU</name>
<dbReference type="InterPro" id="IPR013762">
    <property type="entry name" value="Integrase-like_cat_sf"/>
</dbReference>
<evidence type="ECO:0000313" key="5">
    <source>
        <dbReference type="Proteomes" id="UP000682645"/>
    </source>
</evidence>
<dbReference type="GO" id="GO:0015074">
    <property type="term" value="P:DNA integration"/>
    <property type="evidence" value="ECO:0007669"/>
    <property type="project" value="InterPro"/>
</dbReference>
<dbReference type="Proteomes" id="UP000682645">
    <property type="component" value="Segment"/>
</dbReference>
<sequence length="286" mass="33252">MDICFINTSDFSKNHVNTVKYIKHSVFNDDVSRFKTISIAEFGDILRQYKTKRGTPLCYGSIKCLFYTMAKERPDWDFDEMKRVKNTFWVKGSISNNLYNSEMSDKIMNMIEHFVVGFFNHQFYDIQKDVAIAVIITVATNLRIAEIKQLKRRHIIDIINGRVINIKMKKKYKGLVVLAHKWLLQSLLDSLPSSNDGDDDRYLVTIATSTINKYIKNYIKVSDKHVKFGIQSIRKVNTTLILEHCNIELAQAFNRHTKTETTQKYYNNKTYIGPTINKIVKAALVD</sequence>
<keyword evidence="5" id="KW-1185">Reference proteome</keyword>